<feature type="region of interest" description="Disordered" evidence="1">
    <location>
        <begin position="224"/>
        <end position="244"/>
    </location>
</feature>
<comment type="caution">
    <text evidence="2">The sequence shown here is derived from an EMBL/GenBank/DDBJ whole genome shotgun (WGS) entry which is preliminary data.</text>
</comment>
<dbReference type="HOGENOM" id="CLU_1053653_0_0_1"/>
<reference evidence="3" key="2">
    <citation type="submission" date="2013-04" db="EMBL/GenBank/DDBJ databases">
        <title>Genomic mechanisms accounting for the adaptation to parasitism in nematode-trapping fungi.</title>
        <authorList>
            <person name="Ahren D.G."/>
        </authorList>
    </citation>
    <scope>NUCLEOTIDE SEQUENCE [LARGE SCALE GENOMIC DNA]</scope>
    <source>
        <strain evidence="3">CBS 200.50</strain>
    </source>
</reference>
<dbReference type="EMBL" id="AQGS01000640">
    <property type="protein sequence ID" value="EPS37419.1"/>
    <property type="molecule type" value="Genomic_DNA"/>
</dbReference>
<feature type="region of interest" description="Disordered" evidence="1">
    <location>
        <begin position="110"/>
        <end position="129"/>
    </location>
</feature>
<proteinExistence type="predicted"/>
<evidence type="ECO:0000313" key="2">
    <source>
        <dbReference type="EMBL" id="EPS37419.1"/>
    </source>
</evidence>
<dbReference type="Proteomes" id="UP000015100">
    <property type="component" value="Unassembled WGS sequence"/>
</dbReference>
<protein>
    <submittedName>
        <fullName evidence="2">Uncharacterized protein</fullName>
    </submittedName>
</protein>
<name>S8A3U7_DACHA</name>
<dbReference type="OMA" id="LFLCTCG"/>
<dbReference type="AlphaFoldDB" id="S8A3U7"/>
<dbReference type="OrthoDB" id="5382479at2759"/>
<accession>S8A3U7</accession>
<reference evidence="2 3" key="1">
    <citation type="journal article" date="2013" name="PLoS Genet.">
        <title>Genomic mechanisms accounting for the adaptation to parasitism in nematode-trapping fungi.</title>
        <authorList>
            <person name="Meerupati T."/>
            <person name="Andersson K.M."/>
            <person name="Friman E."/>
            <person name="Kumar D."/>
            <person name="Tunlid A."/>
            <person name="Ahren D."/>
        </authorList>
    </citation>
    <scope>NUCLEOTIDE SEQUENCE [LARGE SCALE GENOMIC DNA]</scope>
    <source>
        <strain evidence="2 3">CBS 200.50</strain>
    </source>
</reference>
<keyword evidence="3" id="KW-1185">Reference proteome</keyword>
<sequence>MDPETASIHSNAPSYVSQVPSYRASDLPPYSSDGRLPPYSRLYSSLIAGAPACGSSEAHELALPRLKASLGSVSGLPPVALISPGASNSQARQYEAVAARRRARIVSAISSDLFAPQPPRPPPRRRKRTTSLPFENFSSLHPAPSSPGARVHSTSELFLCTCGRPNHRKTGESWRDSEYPRQISTRSLLFDEPSNGPGPLIGTSTAMTSNSIGCGEMALNTSAAVDNEGQGDPHKENDTEDDLLDAESKSWDFMLSQMTG</sequence>
<evidence type="ECO:0000313" key="3">
    <source>
        <dbReference type="Proteomes" id="UP000015100"/>
    </source>
</evidence>
<evidence type="ECO:0000256" key="1">
    <source>
        <dbReference type="SAM" id="MobiDB-lite"/>
    </source>
</evidence>
<gene>
    <name evidence="2" type="ORF">H072_8885</name>
</gene>
<organism evidence="2 3">
    <name type="scientific">Dactylellina haptotyla (strain CBS 200.50)</name>
    <name type="common">Nematode-trapping fungus</name>
    <name type="synonym">Monacrosporium haptotylum</name>
    <dbReference type="NCBI Taxonomy" id="1284197"/>
    <lineage>
        <taxon>Eukaryota</taxon>
        <taxon>Fungi</taxon>
        <taxon>Dikarya</taxon>
        <taxon>Ascomycota</taxon>
        <taxon>Pezizomycotina</taxon>
        <taxon>Orbiliomycetes</taxon>
        <taxon>Orbiliales</taxon>
        <taxon>Orbiliaceae</taxon>
        <taxon>Dactylellina</taxon>
    </lineage>
</organism>